<organism evidence="18 19">
    <name type="scientific">Ignelater luminosus</name>
    <name type="common">Cucubano</name>
    <name type="synonym">Pyrophorus luminosus</name>
    <dbReference type="NCBI Taxonomy" id="2038154"/>
    <lineage>
        <taxon>Eukaryota</taxon>
        <taxon>Metazoa</taxon>
        <taxon>Ecdysozoa</taxon>
        <taxon>Arthropoda</taxon>
        <taxon>Hexapoda</taxon>
        <taxon>Insecta</taxon>
        <taxon>Pterygota</taxon>
        <taxon>Neoptera</taxon>
        <taxon>Endopterygota</taxon>
        <taxon>Coleoptera</taxon>
        <taxon>Polyphaga</taxon>
        <taxon>Elateriformia</taxon>
        <taxon>Elateroidea</taxon>
        <taxon>Elateridae</taxon>
        <taxon>Agrypninae</taxon>
        <taxon>Pyrophorini</taxon>
        <taxon>Ignelater</taxon>
    </lineage>
</organism>
<evidence type="ECO:0000256" key="8">
    <source>
        <dbReference type="ARBA" id="ARBA00022840"/>
    </source>
</evidence>
<evidence type="ECO:0000256" key="7">
    <source>
        <dbReference type="ARBA" id="ARBA00022777"/>
    </source>
</evidence>
<evidence type="ECO:0000256" key="6">
    <source>
        <dbReference type="ARBA" id="ARBA00022741"/>
    </source>
</evidence>
<dbReference type="AlphaFoldDB" id="A0A8K0FY12"/>
<evidence type="ECO:0000256" key="16">
    <source>
        <dbReference type="PROSITE-ProRule" id="PRU10141"/>
    </source>
</evidence>
<dbReference type="GO" id="GO:0004713">
    <property type="term" value="F:protein tyrosine kinase activity"/>
    <property type="evidence" value="ECO:0007669"/>
    <property type="project" value="UniProtKB-KW"/>
</dbReference>
<comment type="catalytic activity">
    <reaction evidence="13">
        <text>L-seryl-[protein] + ATP = O-phospho-L-seryl-[protein] + ADP + H(+)</text>
        <dbReference type="Rhea" id="RHEA:17989"/>
        <dbReference type="Rhea" id="RHEA-COMP:9863"/>
        <dbReference type="Rhea" id="RHEA-COMP:11604"/>
        <dbReference type="ChEBI" id="CHEBI:15378"/>
        <dbReference type="ChEBI" id="CHEBI:29999"/>
        <dbReference type="ChEBI" id="CHEBI:30616"/>
        <dbReference type="ChEBI" id="CHEBI:83421"/>
        <dbReference type="ChEBI" id="CHEBI:456216"/>
        <dbReference type="EC" id="2.7.12.1"/>
    </reaction>
</comment>
<keyword evidence="3" id="KW-0963">Cytoplasm</keyword>
<comment type="subcellular location">
    <subcellularLocation>
        <location evidence="1">Cytoplasm</location>
    </subcellularLocation>
</comment>
<dbReference type="Proteomes" id="UP000801492">
    <property type="component" value="Unassembled WGS sequence"/>
</dbReference>
<dbReference type="OrthoDB" id="122279at2759"/>
<comment type="caution">
    <text evidence="18">The sequence shown here is derived from an EMBL/GenBank/DDBJ whole genome shotgun (WGS) entry which is preliminary data.</text>
</comment>
<reference evidence="18" key="1">
    <citation type="submission" date="2019-08" db="EMBL/GenBank/DDBJ databases">
        <title>The genome of the North American firefly Photinus pyralis.</title>
        <authorList>
            <consortium name="Photinus pyralis genome working group"/>
            <person name="Fallon T.R."/>
            <person name="Sander Lower S.E."/>
            <person name="Weng J.-K."/>
        </authorList>
    </citation>
    <scope>NUCLEOTIDE SEQUENCE</scope>
    <source>
        <strain evidence="18">TRF0915ILg1</strain>
        <tissue evidence="18">Whole body</tissue>
    </source>
</reference>
<dbReference type="GO" id="GO:0043066">
    <property type="term" value="P:negative regulation of apoptotic process"/>
    <property type="evidence" value="ECO:0007669"/>
    <property type="project" value="TreeGrafter"/>
</dbReference>
<evidence type="ECO:0000256" key="3">
    <source>
        <dbReference type="ARBA" id="ARBA00022490"/>
    </source>
</evidence>
<dbReference type="GO" id="GO:0004674">
    <property type="term" value="F:protein serine/threonine kinase activity"/>
    <property type="evidence" value="ECO:0007669"/>
    <property type="project" value="UniProtKB-KW"/>
</dbReference>
<comment type="catalytic activity">
    <reaction evidence="14">
        <text>L-threonyl-[protein] + ATP = O-phospho-L-threonyl-[protein] + ADP + H(+)</text>
        <dbReference type="Rhea" id="RHEA:46608"/>
        <dbReference type="Rhea" id="RHEA-COMP:11060"/>
        <dbReference type="Rhea" id="RHEA-COMP:11605"/>
        <dbReference type="ChEBI" id="CHEBI:15378"/>
        <dbReference type="ChEBI" id="CHEBI:30013"/>
        <dbReference type="ChEBI" id="CHEBI:30616"/>
        <dbReference type="ChEBI" id="CHEBI:61977"/>
        <dbReference type="ChEBI" id="CHEBI:456216"/>
        <dbReference type="EC" id="2.7.12.1"/>
    </reaction>
</comment>
<dbReference type="InterPro" id="IPR000719">
    <property type="entry name" value="Prot_kinase_dom"/>
</dbReference>
<dbReference type="PROSITE" id="PS00107">
    <property type="entry name" value="PROTEIN_KINASE_ATP"/>
    <property type="match status" value="1"/>
</dbReference>
<dbReference type="Pfam" id="PF00069">
    <property type="entry name" value="Pkinase"/>
    <property type="match status" value="1"/>
</dbReference>
<dbReference type="GO" id="GO:0045743">
    <property type="term" value="P:positive regulation of fibroblast growth factor receptor signaling pathway"/>
    <property type="evidence" value="ECO:0007669"/>
    <property type="project" value="TreeGrafter"/>
</dbReference>
<evidence type="ECO:0000256" key="14">
    <source>
        <dbReference type="ARBA" id="ARBA00049308"/>
    </source>
</evidence>
<evidence type="ECO:0000313" key="18">
    <source>
        <dbReference type="EMBL" id="KAF2884835.1"/>
    </source>
</evidence>
<evidence type="ECO:0000256" key="13">
    <source>
        <dbReference type="ARBA" id="ARBA00049003"/>
    </source>
</evidence>
<evidence type="ECO:0000256" key="1">
    <source>
        <dbReference type="ARBA" id="ARBA00004496"/>
    </source>
</evidence>
<dbReference type="GO" id="GO:0005524">
    <property type="term" value="F:ATP binding"/>
    <property type="evidence" value="ECO:0007669"/>
    <property type="project" value="UniProtKB-UniRule"/>
</dbReference>
<feature type="binding site" evidence="16">
    <location>
        <position position="661"/>
    </location>
    <ligand>
        <name>ATP</name>
        <dbReference type="ChEBI" id="CHEBI:30616"/>
    </ligand>
</feature>
<dbReference type="SMART" id="SM00220">
    <property type="entry name" value="S_TKc"/>
    <property type="match status" value="1"/>
</dbReference>
<dbReference type="GO" id="GO:0044344">
    <property type="term" value="P:cellular response to fibroblast growth factor stimulus"/>
    <property type="evidence" value="ECO:0007669"/>
    <property type="project" value="TreeGrafter"/>
</dbReference>
<name>A0A8K0FY12_IGNLU</name>
<evidence type="ECO:0000256" key="11">
    <source>
        <dbReference type="ARBA" id="ARBA00041268"/>
    </source>
</evidence>
<dbReference type="GO" id="GO:0070374">
    <property type="term" value="P:positive regulation of ERK1 and ERK2 cascade"/>
    <property type="evidence" value="ECO:0007669"/>
    <property type="project" value="TreeGrafter"/>
</dbReference>
<keyword evidence="6 16" id="KW-0547">Nucleotide-binding</keyword>
<evidence type="ECO:0000256" key="15">
    <source>
        <dbReference type="ARBA" id="ARBA00051680"/>
    </source>
</evidence>
<dbReference type="InterPro" id="IPR008271">
    <property type="entry name" value="Ser/Thr_kinase_AS"/>
</dbReference>
<keyword evidence="7" id="KW-0418">Kinase</keyword>
<proteinExistence type="predicted"/>
<dbReference type="GO" id="GO:0005737">
    <property type="term" value="C:cytoplasm"/>
    <property type="evidence" value="ECO:0007669"/>
    <property type="project" value="UniProtKB-SubCell"/>
</dbReference>
<dbReference type="EC" id="2.7.12.1" evidence="2"/>
<dbReference type="Gene3D" id="1.10.510.10">
    <property type="entry name" value="Transferase(Phosphotransferase) domain 1"/>
    <property type="match status" value="1"/>
</dbReference>
<dbReference type="InterPro" id="IPR011009">
    <property type="entry name" value="Kinase-like_dom_sf"/>
</dbReference>
<dbReference type="InterPro" id="IPR017441">
    <property type="entry name" value="Protein_kinase_ATP_BS"/>
</dbReference>
<dbReference type="PROSITE" id="PS50011">
    <property type="entry name" value="PROTEIN_KINASE_DOM"/>
    <property type="match status" value="1"/>
</dbReference>
<evidence type="ECO:0000256" key="5">
    <source>
        <dbReference type="ARBA" id="ARBA00022679"/>
    </source>
</evidence>
<protein>
    <recommendedName>
        <fullName evidence="10">Dual serine/threonine and tyrosine protein kinase</fullName>
        <ecNumber evidence="2">2.7.12.1</ecNumber>
    </recommendedName>
    <alternativeName>
        <fullName evidence="12">Dusty protein kinase</fullName>
    </alternativeName>
    <alternativeName>
        <fullName evidence="11">Receptor-interacting serine/threonine-protein kinase 5</fullName>
    </alternativeName>
</protein>
<dbReference type="PANTHER" id="PTHR46392">
    <property type="entry name" value="DUAL SERINE/THREONINE AND TYROSINE PROTEIN KINASE"/>
    <property type="match status" value="1"/>
</dbReference>
<evidence type="ECO:0000256" key="4">
    <source>
        <dbReference type="ARBA" id="ARBA00022527"/>
    </source>
</evidence>
<evidence type="ECO:0000256" key="12">
    <source>
        <dbReference type="ARBA" id="ARBA00042638"/>
    </source>
</evidence>
<accession>A0A8K0FY12</accession>
<sequence length="902" mass="103243">MLTSVPQEFRKFARHCYTLRIILKDTQRSLDDIRSNLVLGADLKEKLLNQEIIGTLQHVLDDCYPAFLIFGQHCHAKALFINYILDQTILPLHSCNWRWVRLSYGHTKEIRLTLGQEYEIVEKLKAHERPWTTVPESDILRSDQESPAEHCPALEIKLNSSFLKDKVNMLVPPDCPWEHLSEVITKCLDNILPVIIYVVSDETLSDAHIQEIRKIKKTYQDLPLLFVSMSDNETSLASESLTESEQHFLEQASNQPVFKKKYADKCNTKTIQLRNQLLRLGYLNDDEHNEIEESQMEQSFCAQCAVSNSLINDYECKEKFVIFVRRAFKSYLLKMSSTLSEIHNYCLKSFILTAFDMAREIQITPRRIKYAQATEGELYKSLMKIAGQKQEEITKIIQSTLQDMKSNVAEVLEGYYYREIDVGDIRQSQSPKLATMEIQQIVLNKLGNSVAKQLVKSVGCLHESFTGTLQRCLENLERNCHEQEGNLLASDAVKQIISAAYSIELKSSTSFSVVHSFMERLRKLLHSFQMPWVACSQPQCDLQWQLQVVINIVDSLSSSKLAKTVSTQFQEVVKSSHEAFQSAMRSLENQLSGKLEQTEEQRIAIRKQYAPRFARLALESTSLCDLVRWGMPVQNREIGRGQYGVVFACERWGGVDPCAVKSVVPPDDRHWNDLAMEFYYTRTIPEHPRIVKLRGSVIDHQYGGGCSSAVLLVMERMTKDLYCGLRNGLPWTTRLQIAIDVIEGIRYLHSQGLVHRDIKLKNVLLDNRDRAKLTDFGFCIPEAMMSGSIVGTPVHMAPELLSGHYDSSVDVYAFGILFWYICANQVRLPYVFEQFHNKEQLWTSVRKGVRPECLPHFSDACWNLMEQCWAAEPSARPLLGNVQPVLEAIQRNALAESPPPDP</sequence>
<feature type="domain" description="Protein kinase" evidence="17">
    <location>
        <begin position="632"/>
        <end position="886"/>
    </location>
</feature>
<dbReference type="InterPro" id="IPR051302">
    <property type="entry name" value="Dual_SerThr-Tyr_Kinase"/>
</dbReference>
<evidence type="ECO:0000259" key="17">
    <source>
        <dbReference type="PROSITE" id="PS50011"/>
    </source>
</evidence>
<gene>
    <name evidence="18" type="ORF">ILUMI_21312</name>
</gene>
<comment type="catalytic activity">
    <reaction evidence="15">
        <text>L-tyrosyl-[protein] + ATP = O-phospho-L-tyrosyl-[protein] + ADP + H(+)</text>
        <dbReference type="Rhea" id="RHEA:10596"/>
        <dbReference type="Rhea" id="RHEA-COMP:10136"/>
        <dbReference type="Rhea" id="RHEA-COMP:20101"/>
        <dbReference type="ChEBI" id="CHEBI:15378"/>
        <dbReference type="ChEBI" id="CHEBI:30616"/>
        <dbReference type="ChEBI" id="CHEBI:46858"/>
        <dbReference type="ChEBI" id="CHEBI:61978"/>
        <dbReference type="ChEBI" id="CHEBI:456216"/>
        <dbReference type="EC" id="2.7.12.1"/>
    </reaction>
</comment>
<keyword evidence="8 16" id="KW-0067">ATP-binding</keyword>
<evidence type="ECO:0000256" key="9">
    <source>
        <dbReference type="ARBA" id="ARBA00023137"/>
    </source>
</evidence>
<keyword evidence="4" id="KW-0723">Serine/threonine-protein kinase</keyword>
<keyword evidence="9" id="KW-0829">Tyrosine-protein kinase</keyword>
<keyword evidence="19" id="KW-1185">Reference proteome</keyword>
<dbReference type="PANTHER" id="PTHR46392:SF1">
    <property type="entry name" value="DUAL SERINE_THREONINE AND TYROSINE PROTEIN KINASE"/>
    <property type="match status" value="1"/>
</dbReference>
<evidence type="ECO:0000256" key="2">
    <source>
        <dbReference type="ARBA" id="ARBA00013203"/>
    </source>
</evidence>
<evidence type="ECO:0000313" key="19">
    <source>
        <dbReference type="Proteomes" id="UP000801492"/>
    </source>
</evidence>
<dbReference type="PROSITE" id="PS00108">
    <property type="entry name" value="PROTEIN_KINASE_ST"/>
    <property type="match status" value="1"/>
</dbReference>
<keyword evidence="5" id="KW-0808">Transferase</keyword>
<dbReference type="GO" id="GO:0004712">
    <property type="term" value="F:protein serine/threonine/tyrosine kinase activity"/>
    <property type="evidence" value="ECO:0007669"/>
    <property type="project" value="UniProtKB-EC"/>
</dbReference>
<evidence type="ECO:0000256" key="10">
    <source>
        <dbReference type="ARBA" id="ARBA00040421"/>
    </source>
</evidence>
<dbReference type="SUPFAM" id="SSF56112">
    <property type="entry name" value="Protein kinase-like (PK-like)"/>
    <property type="match status" value="1"/>
</dbReference>
<dbReference type="EMBL" id="VTPC01090126">
    <property type="protein sequence ID" value="KAF2884835.1"/>
    <property type="molecule type" value="Genomic_DNA"/>
</dbReference>